<proteinExistence type="predicted"/>
<protein>
    <submittedName>
        <fullName evidence="1">Uncharacterized protein</fullName>
    </submittedName>
</protein>
<evidence type="ECO:0000313" key="2">
    <source>
        <dbReference type="Proteomes" id="UP001331761"/>
    </source>
</evidence>
<gene>
    <name evidence="1" type="ORF">GCK32_014647</name>
</gene>
<reference evidence="1 2" key="1">
    <citation type="submission" date="2019-10" db="EMBL/GenBank/DDBJ databases">
        <title>Assembly and Annotation for the nematode Trichostrongylus colubriformis.</title>
        <authorList>
            <person name="Martin J."/>
        </authorList>
    </citation>
    <scope>NUCLEOTIDE SEQUENCE [LARGE SCALE GENOMIC DNA]</scope>
    <source>
        <strain evidence="1">G859</strain>
        <tissue evidence="1">Whole worm</tissue>
    </source>
</reference>
<dbReference type="Proteomes" id="UP001331761">
    <property type="component" value="Unassembled WGS sequence"/>
</dbReference>
<feature type="non-terminal residue" evidence="1">
    <location>
        <position position="1"/>
    </location>
</feature>
<keyword evidence="2" id="KW-1185">Reference proteome</keyword>
<dbReference type="AlphaFoldDB" id="A0AAN8IA06"/>
<sequence>VPMMLASVPSSATSTISYQIKDKNPSGGEAICAVCGDGHAKLHYGVSTF</sequence>
<dbReference type="EMBL" id="WIXE01025326">
    <property type="protein sequence ID" value="KAK5964816.1"/>
    <property type="molecule type" value="Genomic_DNA"/>
</dbReference>
<evidence type="ECO:0000313" key="1">
    <source>
        <dbReference type="EMBL" id="KAK5964816.1"/>
    </source>
</evidence>
<name>A0AAN8IA06_TRICO</name>
<organism evidence="1 2">
    <name type="scientific">Trichostrongylus colubriformis</name>
    <name type="common">Black scour worm</name>
    <dbReference type="NCBI Taxonomy" id="6319"/>
    <lineage>
        <taxon>Eukaryota</taxon>
        <taxon>Metazoa</taxon>
        <taxon>Ecdysozoa</taxon>
        <taxon>Nematoda</taxon>
        <taxon>Chromadorea</taxon>
        <taxon>Rhabditida</taxon>
        <taxon>Rhabditina</taxon>
        <taxon>Rhabditomorpha</taxon>
        <taxon>Strongyloidea</taxon>
        <taxon>Trichostrongylidae</taxon>
        <taxon>Trichostrongylus</taxon>
    </lineage>
</organism>
<accession>A0AAN8IA06</accession>
<comment type="caution">
    <text evidence="1">The sequence shown here is derived from an EMBL/GenBank/DDBJ whole genome shotgun (WGS) entry which is preliminary data.</text>
</comment>